<evidence type="ECO:0000259" key="2">
    <source>
        <dbReference type="Pfam" id="PF06974"/>
    </source>
</evidence>
<dbReference type="Gene3D" id="3.30.559.10">
    <property type="entry name" value="Chloramphenicol acetyltransferase-like domain"/>
    <property type="match status" value="1"/>
</dbReference>
<organism evidence="3 4">
    <name type="scientific">Nocardia testacea</name>
    <dbReference type="NCBI Taxonomy" id="248551"/>
    <lineage>
        <taxon>Bacteria</taxon>
        <taxon>Bacillati</taxon>
        <taxon>Actinomycetota</taxon>
        <taxon>Actinomycetes</taxon>
        <taxon>Mycobacteriales</taxon>
        <taxon>Nocardiaceae</taxon>
        <taxon>Nocardia</taxon>
    </lineage>
</organism>
<reference evidence="3 4" key="1">
    <citation type="submission" date="2024-10" db="EMBL/GenBank/DDBJ databases">
        <title>The Natural Products Discovery Center: Release of the First 8490 Sequenced Strains for Exploring Actinobacteria Biosynthetic Diversity.</title>
        <authorList>
            <person name="Kalkreuter E."/>
            <person name="Kautsar S.A."/>
            <person name="Yang D."/>
            <person name="Bader C.D."/>
            <person name="Teijaro C.N."/>
            <person name="Fluegel L."/>
            <person name="Davis C.M."/>
            <person name="Simpson J.R."/>
            <person name="Lauterbach L."/>
            <person name="Steele A.D."/>
            <person name="Gui C."/>
            <person name="Meng S."/>
            <person name="Li G."/>
            <person name="Viehrig K."/>
            <person name="Ye F."/>
            <person name="Su P."/>
            <person name="Kiefer A.F."/>
            <person name="Nichols A."/>
            <person name="Cepeda A.J."/>
            <person name="Yan W."/>
            <person name="Fan B."/>
            <person name="Jiang Y."/>
            <person name="Adhikari A."/>
            <person name="Zheng C.-J."/>
            <person name="Schuster L."/>
            <person name="Cowan T.M."/>
            <person name="Smanski M.J."/>
            <person name="Chevrette M.G."/>
            <person name="De Carvalho L.P.S."/>
            <person name="Shen B."/>
        </authorList>
    </citation>
    <scope>NUCLEOTIDE SEQUENCE [LARGE SCALE GENOMIC DNA]</scope>
    <source>
        <strain evidence="3 4">NPDC019377</strain>
    </source>
</reference>
<gene>
    <name evidence="3" type="ORF">ACH49Z_24800</name>
</gene>
<comment type="caution">
    <text evidence="3">The sequence shown here is derived from an EMBL/GenBank/DDBJ whole genome shotgun (WGS) entry which is preliminary data.</text>
</comment>
<dbReference type="Pfam" id="PF06974">
    <property type="entry name" value="WS_DGAT_C"/>
    <property type="match status" value="1"/>
</dbReference>
<dbReference type="EMBL" id="JBIRYL010000011">
    <property type="protein sequence ID" value="MFI2233074.1"/>
    <property type="molecule type" value="Genomic_DNA"/>
</dbReference>
<dbReference type="Pfam" id="PF03007">
    <property type="entry name" value="WS_DGAT_cat"/>
    <property type="match status" value="1"/>
</dbReference>
<sequence>MIPLAPPDATMYWLSRRTSNDQFLLYCFAESTWENARLRDAIARRSAAIPELRVRLQPDPTGLSYPVWVPAEPDPAQLVTHRLDRPHWSDLLASLGRLLETGVDAAEHPWRLHIFRGIRESPAPDPAVTVVVLQISHALVDGRGASRIARALFTDEPRPAATPGPRPLPRSRIAARAGRAGRAGLALPLDIARTLRRGLAAGRARTELAELTAAGRVPPAAPGYPPGALNVPGEVTGHTVRMLVCRAADMRLPGRSVTVAGMTAISLALQRYLRERGAAVTALGAQVPMATPPRPGVRNNYRSLGVDLAIGEEDPRRRAAAIAADLAARRERAVHPLLDAQDAVTAVLPPLLLRRDVRNYPIDIVPERITGHTVVSSVDRGPADLRFGAAPVRFTAGFPALGTVMHLTHGIHGMGDTVTLSLHADPVVVPDLDSYAELLRAAVRDVGRAG</sequence>
<dbReference type="RefSeq" id="WP_397065055.1">
    <property type="nucleotide sequence ID" value="NZ_JBIRYL010000011.1"/>
</dbReference>
<feature type="domain" description="O-acyltransferase WSD1 C-terminal" evidence="2">
    <location>
        <begin position="299"/>
        <end position="442"/>
    </location>
</feature>
<evidence type="ECO:0000313" key="4">
    <source>
        <dbReference type="Proteomes" id="UP001611494"/>
    </source>
</evidence>
<keyword evidence="4" id="KW-1185">Reference proteome</keyword>
<dbReference type="Proteomes" id="UP001611494">
    <property type="component" value="Unassembled WGS sequence"/>
</dbReference>
<dbReference type="InterPro" id="IPR009721">
    <property type="entry name" value="O-acyltransferase_WSD1_C"/>
</dbReference>
<dbReference type="SUPFAM" id="SSF52777">
    <property type="entry name" value="CoA-dependent acyltransferases"/>
    <property type="match status" value="1"/>
</dbReference>
<accession>A0ABW7W3B6</accession>
<evidence type="ECO:0000313" key="3">
    <source>
        <dbReference type="EMBL" id="MFI2233074.1"/>
    </source>
</evidence>
<feature type="domain" description="O-acyltransferase WSD1-like N-terminal" evidence="1">
    <location>
        <begin position="35"/>
        <end position="230"/>
    </location>
</feature>
<dbReference type="InterPro" id="IPR004255">
    <property type="entry name" value="O-acyltransferase_WSD1_N"/>
</dbReference>
<dbReference type="InterPro" id="IPR023213">
    <property type="entry name" value="CAT-like_dom_sf"/>
</dbReference>
<name>A0ABW7W3B6_9NOCA</name>
<protein>
    <submittedName>
        <fullName evidence="3">Wax ester/triacylglycerol synthase domain-containing protein</fullName>
    </submittedName>
</protein>
<proteinExistence type="predicted"/>
<evidence type="ECO:0000259" key="1">
    <source>
        <dbReference type="Pfam" id="PF03007"/>
    </source>
</evidence>